<dbReference type="Proteomes" id="UP000614601">
    <property type="component" value="Unassembled WGS sequence"/>
</dbReference>
<proteinExistence type="predicted"/>
<evidence type="ECO:0000259" key="7">
    <source>
        <dbReference type="PROSITE" id="PS51469"/>
    </source>
</evidence>
<accession>A0A811L3C4</accession>
<evidence type="ECO:0000256" key="3">
    <source>
        <dbReference type="ARBA" id="ARBA00022989"/>
    </source>
</evidence>
<evidence type="ECO:0000256" key="6">
    <source>
        <dbReference type="SAM" id="Phobius"/>
    </source>
</evidence>
<dbReference type="OrthoDB" id="342281at2759"/>
<feature type="domain" description="SUN" evidence="7">
    <location>
        <begin position="124"/>
        <end position="282"/>
    </location>
</feature>
<comment type="caution">
    <text evidence="8">The sequence shown here is derived from an EMBL/GenBank/DDBJ whole genome shotgun (WGS) entry which is preliminary data.</text>
</comment>
<dbReference type="Gene3D" id="2.60.120.260">
    <property type="entry name" value="Galactose-binding domain-like"/>
    <property type="match status" value="1"/>
</dbReference>
<evidence type="ECO:0000256" key="5">
    <source>
        <dbReference type="SAM" id="Coils"/>
    </source>
</evidence>
<dbReference type="InterPro" id="IPR012919">
    <property type="entry name" value="SUN_dom"/>
</dbReference>
<protein>
    <recommendedName>
        <fullName evidence="7">SUN domain-containing protein</fullName>
    </recommendedName>
</protein>
<feature type="coiled-coil region" evidence="5">
    <location>
        <begin position="82"/>
        <end position="109"/>
    </location>
</feature>
<reference evidence="8" key="1">
    <citation type="submission" date="2020-09" db="EMBL/GenBank/DDBJ databases">
        <authorList>
            <person name="Kikuchi T."/>
        </authorList>
    </citation>
    <scope>NUCLEOTIDE SEQUENCE</scope>
    <source>
        <strain evidence="8">SH1</strain>
    </source>
</reference>
<evidence type="ECO:0000313" key="8">
    <source>
        <dbReference type="EMBL" id="CAD5222767.1"/>
    </source>
</evidence>
<evidence type="ECO:0000313" key="9">
    <source>
        <dbReference type="Proteomes" id="UP000614601"/>
    </source>
</evidence>
<dbReference type="PANTHER" id="PTHR12911">
    <property type="entry name" value="SAD1/UNC-84-LIKE PROTEIN-RELATED"/>
    <property type="match status" value="1"/>
</dbReference>
<dbReference type="SUPFAM" id="SSF49785">
    <property type="entry name" value="Galactose-binding domain-like"/>
    <property type="match status" value="1"/>
</dbReference>
<gene>
    <name evidence="8" type="ORF">BOKJ2_LOCUS9808</name>
</gene>
<keyword evidence="3 6" id="KW-1133">Transmembrane helix</keyword>
<dbReference type="GO" id="GO:0043495">
    <property type="term" value="F:protein-membrane adaptor activity"/>
    <property type="evidence" value="ECO:0007669"/>
    <property type="project" value="TreeGrafter"/>
</dbReference>
<dbReference type="AlphaFoldDB" id="A0A811L3C4"/>
<dbReference type="InterPro" id="IPR045119">
    <property type="entry name" value="SUN1-5"/>
</dbReference>
<evidence type="ECO:0000256" key="2">
    <source>
        <dbReference type="ARBA" id="ARBA00022692"/>
    </source>
</evidence>
<keyword evidence="5" id="KW-0175">Coiled coil</keyword>
<organism evidence="8 9">
    <name type="scientific">Bursaphelenchus okinawaensis</name>
    <dbReference type="NCBI Taxonomy" id="465554"/>
    <lineage>
        <taxon>Eukaryota</taxon>
        <taxon>Metazoa</taxon>
        <taxon>Ecdysozoa</taxon>
        <taxon>Nematoda</taxon>
        <taxon>Chromadorea</taxon>
        <taxon>Rhabditida</taxon>
        <taxon>Tylenchina</taxon>
        <taxon>Tylenchomorpha</taxon>
        <taxon>Aphelenchoidea</taxon>
        <taxon>Aphelenchoididae</taxon>
        <taxon>Bursaphelenchus</taxon>
    </lineage>
</organism>
<dbReference type="EMBL" id="CAJFDH010000005">
    <property type="protein sequence ID" value="CAD5222767.1"/>
    <property type="molecule type" value="Genomic_DNA"/>
</dbReference>
<dbReference type="Proteomes" id="UP000783686">
    <property type="component" value="Unassembled WGS sequence"/>
</dbReference>
<dbReference type="InterPro" id="IPR008979">
    <property type="entry name" value="Galactose-bd-like_sf"/>
</dbReference>
<dbReference type="PROSITE" id="PS51469">
    <property type="entry name" value="SUN"/>
    <property type="match status" value="1"/>
</dbReference>
<feature type="transmembrane region" description="Helical" evidence="6">
    <location>
        <begin position="15"/>
        <end position="38"/>
    </location>
</feature>
<keyword evidence="9" id="KW-1185">Reference proteome</keyword>
<sequence>MYSSAKKPVFFWNRFIQFQAVLIATGVAFIVYVLLVVARQGPGNSLLSSENSLALQRNEEQYLADIARMMYEQNHLEFRLLTEELNKIKQELKTSMDSVEDKIDKLVAEKEAATTPEPKTHLKPNFAQIYLGAKIHSHSASNDPDVYQFFNIPLMNYKRDPDIVLQGNEELTPGLCWRFEGAHGEITVKLLEPVNITQLTYRHLAPYILSDDAPKMIEVSAGYQHDSLFFVGQMMFVDQEADVAMLQLEKPVIGRFVRFSVVSNHGGQFTCLYRLGIHGERLTSE</sequence>
<dbReference type="GO" id="GO:0034993">
    <property type="term" value="C:meiotic nuclear membrane microtubule tethering complex"/>
    <property type="evidence" value="ECO:0007669"/>
    <property type="project" value="TreeGrafter"/>
</dbReference>
<evidence type="ECO:0000256" key="1">
    <source>
        <dbReference type="ARBA" id="ARBA00004370"/>
    </source>
</evidence>
<keyword evidence="2 6" id="KW-0812">Transmembrane</keyword>
<comment type="subcellular location">
    <subcellularLocation>
        <location evidence="1">Membrane</location>
    </subcellularLocation>
</comment>
<dbReference type="PANTHER" id="PTHR12911:SF8">
    <property type="entry name" value="KLAROID PROTEIN-RELATED"/>
    <property type="match status" value="1"/>
</dbReference>
<evidence type="ECO:0000256" key="4">
    <source>
        <dbReference type="ARBA" id="ARBA00023136"/>
    </source>
</evidence>
<keyword evidence="4 6" id="KW-0472">Membrane</keyword>
<name>A0A811L3C4_9BILA</name>
<dbReference type="Pfam" id="PF07738">
    <property type="entry name" value="Sad1_UNC"/>
    <property type="match status" value="1"/>
</dbReference>
<dbReference type="EMBL" id="CAJFCW020000005">
    <property type="protein sequence ID" value="CAG9116781.1"/>
    <property type="molecule type" value="Genomic_DNA"/>
</dbReference>